<feature type="region of interest" description="Disordered" evidence="8">
    <location>
        <begin position="148"/>
        <end position="176"/>
    </location>
</feature>
<evidence type="ECO:0000256" key="1">
    <source>
        <dbReference type="ARBA" id="ARBA00004123"/>
    </source>
</evidence>
<feature type="region of interest" description="Disordered" evidence="8">
    <location>
        <begin position="1"/>
        <end position="51"/>
    </location>
</feature>
<sequence>MSAPGPSRRRPRSPTPDSDDDGRETQTQRRRPRHSLRREQVFEEQDPAQHQKIGQGYRNLQNEADDMKTNLENIGASDLQRMMKQQNRLFSEVKDTGLATLDARLMMTTTETAANLVRKMKLSSATFDVDEFLVGVRTLLGLDRAEAEDLDNSDDDELDDEPGTASQHRADRAERHARRGALGDWDKIGWMAAGLYRRVPGVEFMYGPIAKTLARIDPDRQGVNFFRLVVNPHDFGQTVENVFYTSFLVRDGMVGIDVLDDGEIIIRGTDPHDPEADGDIPKNQAVIELDMQAWKDAIELFDITESAIPNRAPQATQVGANGWYSGAP</sequence>
<name>A0A427XXN3_9TREE</name>
<protein>
    <recommendedName>
        <fullName evidence="7">Non-structural maintenance of chromosomes element 4</fullName>
    </recommendedName>
</protein>
<keyword evidence="4 7" id="KW-0233">DNA recombination</keyword>
<evidence type="ECO:0000313" key="12">
    <source>
        <dbReference type="Proteomes" id="UP000279236"/>
    </source>
</evidence>
<keyword evidence="3 7" id="KW-0227">DNA damage</keyword>
<dbReference type="Pfam" id="PF08743">
    <property type="entry name" value="Nse4_C"/>
    <property type="match status" value="1"/>
</dbReference>
<dbReference type="AlphaFoldDB" id="A0A427XXN3"/>
<evidence type="ECO:0000256" key="3">
    <source>
        <dbReference type="ARBA" id="ARBA00022763"/>
    </source>
</evidence>
<dbReference type="STRING" id="105984.A0A427XXN3"/>
<evidence type="ECO:0000313" key="11">
    <source>
        <dbReference type="EMBL" id="RSH83581.1"/>
    </source>
</evidence>
<comment type="similarity">
    <text evidence="2 7">Belongs to the NSE4 family.</text>
</comment>
<evidence type="ECO:0000256" key="7">
    <source>
        <dbReference type="RuleBase" id="RU365071"/>
    </source>
</evidence>
<dbReference type="PANTHER" id="PTHR16140">
    <property type="entry name" value="NON-STRUCTURAL MAINTENANCE OF CHROMOSOMES ELEMENT 4"/>
    <property type="match status" value="1"/>
</dbReference>
<feature type="compositionally biased region" description="Acidic residues" evidence="8">
    <location>
        <begin position="148"/>
        <end position="162"/>
    </location>
</feature>
<dbReference type="GO" id="GO:0005634">
    <property type="term" value="C:nucleus"/>
    <property type="evidence" value="ECO:0007669"/>
    <property type="project" value="UniProtKB-SubCell"/>
</dbReference>
<evidence type="ECO:0000259" key="9">
    <source>
        <dbReference type="Pfam" id="PF08743"/>
    </source>
</evidence>
<comment type="subunit">
    <text evidence="7">Component of the SMC5-SMC6 complex.</text>
</comment>
<feature type="domain" description="Nse4/EID protein Nse3/MAGE-binding" evidence="10">
    <location>
        <begin position="102"/>
        <end position="156"/>
    </location>
</feature>
<feature type="domain" description="Non-structural maintenance of chromosome element 4 C-terminal" evidence="9">
    <location>
        <begin position="223"/>
        <end position="308"/>
    </location>
</feature>
<dbReference type="GO" id="GO:0006310">
    <property type="term" value="P:DNA recombination"/>
    <property type="evidence" value="ECO:0007669"/>
    <property type="project" value="UniProtKB-UniRule"/>
</dbReference>
<comment type="subcellular location">
    <subcellularLocation>
        <location evidence="1 7">Nucleus</location>
    </subcellularLocation>
</comment>
<organism evidence="11 12">
    <name type="scientific">Apiotrichum porosum</name>
    <dbReference type="NCBI Taxonomy" id="105984"/>
    <lineage>
        <taxon>Eukaryota</taxon>
        <taxon>Fungi</taxon>
        <taxon>Dikarya</taxon>
        <taxon>Basidiomycota</taxon>
        <taxon>Agaricomycotina</taxon>
        <taxon>Tremellomycetes</taxon>
        <taxon>Trichosporonales</taxon>
        <taxon>Trichosporonaceae</taxon>
        <taxon>Apiotrichum</taxon>
    </lineage>
</organism>
<dbReference type="Proteomes" id="UP000279236">
    <property type="component" value="Unassembled WGS sequence"/>
</dbReference>
<dbReference type="RefSeq" id="XP_028477533.1">
    <property type="nucleotide sequence ID" value="XM_028622641.1"/>
</dbReference>
<dbReference type="InterPro" id="IPR014854">
    <property type="entry name" value="Nse4_C"/>
</dbReference>
<keyword evidence="12" id="KW-1185">Reference proteome</keyword>
<evidence type="ECO:0000256" key="6">
    <source>
        <dbReference type="ARBA" id="ARBA00023242"/>
    </source>
</evidence>
<dbReference type="PANTHER" id="PTHR16140:SF0">
    <property type="entry name" value="NON-STRUCTURAL MAINTENANCE OF CHROMOSOMES ELEMENT 4"/>
    <property type="match status" value="1"/>
</dbReference>
<evidence type="ECO:0000256" key="4">
    <source>
        <dbReference type="ARBA" id="ARBA00023172"/>
    </source>
</evidence>
<accession>A0A427XXN3</accession>
<evidence type="ECO:0000256" key="8">
    <source>
        <dbReference type="SAM" id="MobiDB-lite"/>
    </source>
</evidence>
<dbReference type="EMBL" id="RSCE01000004">
    <property type="protein sequence ID" value="RSH83581.1"/>
    <property type="molecule type" value="Genomic_DNA"/>
</dbReference>
<dbReference type="GO" id="GO:0030915">
    <property type="term" value="C:Smc5-Smc6 complex"/>
    <property type="evidence" value="ECO:0007669"/>
    <property type="project" value="UniProtKB-UniRule"/>
</dbReference>
<gene>
    <name evidence="11" type="primary">NSE4</name>
    <name evidence="11" type="ORF">EHS24_007269</name>
</gene>
<evidence type="ECO:0000256" key="5">
    <source>
        <dbReference type="ARBA" id="ARBA00023204"/>
    </source>
</evidence>
<dbReference type="GeneID" id="39591812"/>
<proteinExistence type="inferred from homology"/>
<dbReference type="Pfam" id="PF15412">
    <property type="entry name" value="Nse4-Nse3_bdg"/>
    <property type="match status" value="1"/>
</dbReference>
<dbReference type="InterPro" id="IPR027786">
    <property type="entry name" value="Nse4/EID"/>
</dbReference>
<evidence type="ECO:0000256" key="2">
    <source>
        <dbReference type="ARBA" id="ARBA00008997"/>
    </source>
</evidence>
<comment type="caution">
    <text evidence="11">The sequence shown here is derived from an EMBL/GenBank/DDBJ whole genome shotgun (WGS) entry which is preliminary data.</text>
</comment>
<reference evidence="11 12" key="1">
    <citation type="submission" date="2018-11" db="EMBL/GenBank/DDBJ databases">
        <title>Genome sequence of Apiotrichum porosum DSM 27194.</title>
        <authorList>
            <person name="Aliyu H."/>
            <person name="Gorte O."/>
            <person name="Ochsenreither K."/>
        </authorList>
    </citation>
    <scope>NUCLEOTIDE SEQUENCE [LARGE SCALE GENOMIC DNA]</scope>
    <source>
        <strain evidence="11 12">DSM 27194</strain>
    </source>
</reference>
<dbReference type="InterPro" id="IPR029225">
    <property type="entry name" value="Nse4_Nse3-bd"/>
</dbReference>
<dbReference type="GO" id="GO:0006281">
    <property type="term" value="P:DNA repair"/>
    <property type="evidence" value="ECO:0007669"/>
    <property type="project" value="UniProtKB-UniRule"/>
</dbReference>
<comment type="function">
    <text evidence="7">Component of the SMC5-SMC6 complex, that promotes sister chromatid alignment after DNA damage and facilitates double-stranded DNA breaks (DSBs) repair via homologous recombination between sister chromatids.</text>
</comment>
<evidence type="ECO:0000259" key="10">
    <source>
        <dbReference type="Pfam" id="PF15412"/>
    </source>
</evidence>
<keyword evidence="6 7" id="KW-0539">Nucleus</keyword>
<keyword evidence="5 7" id="KW-0234">DNA repair</keyword>
<dbReference type="OrthoDB" id="361242at2759"/>